<keyword evidence="1" id="KW-0863">Zinc-finger</keyword>
<protein>
    <recommendedName>
        <fullName evidence="3">CCHC-type domain-containing protein</fullName>
    </recommendedName>
</protein>
<dbReference type="InterPro" id="IPR001878">
    <property type="entry name" value="Znf_CCHC"/>
</dbReference>
<proteinExistence type="predicted"/>
<evidence type="ECO:0000256" key="1">
    <source>
        <dbReference type="PROSITE-ProRule" id="PRU00047"/>
    </source>
</evidence>
<dbReference type="SMART" id="SM00343">
    <property type="entry name" value="ZnF_C2HC"/>
    <property type="match status" value="2"/>
</dbReference>
<dbReference type="InterPro" id="IPR036875">
    <property type="entry name" value="Znf_CCHC_sf"/>
</dbReference>
<feature type="compositionally biased region" description="Low complexity" evidence="2">
    <location>
        <begin position="541"/>
        <end position="551"/>
    </location>
</feature>
<keyword evidence="1" id="KW-0862">Zinc</keyword>
<dbReference type="AlphaFoldDB" id="A0AAV8YBZ3"/>
<dbReference type="GO" id="GO:0008270">
    <property type="term" value="F:zinc ion binding"/>
    <property type="evidence" value="ECO:0007669"/>
    <property type="project" value="UniProtKB-KW"/>
</dbReference>
<reference evidence="4" key="1">
    <citation type="journal article" date="2023" name="Insect Mol. Biol.">
        <title>Genome sequencing provides insights into the evolution of gene families encoding plant cell wall-degrading enzymes in longhorned beetles.</title>
        <authorList>
            <person name="Shin N.R."/>
            <person name="Okamura Y."/>
            <person name="Kirsch R."/>
            <person name="Pauchet Y."/>
        </authorList>
    </citation>
    <scope>NUCLEOTIDE SEQUENCE</scope>
    <source>
        <strain evidence="4">RBIC_L_NR</strain>
    </source>
</reference>
<dbReference type="InterPro" id="IPR001969">
    <property type="entry name" value="Aspartic_peptidase_AS"/>
</dbReference>
<accession>A0AAV8YBZ3</accession>
<evidence type="ECO:0000313" key="4">
    <source>
        <dbReference type="EMBL" id="KAJ8948609.1"/>
    </source>
</evidence>
<feature type="domain" description="CCHC-type" evidence="3">
    <location>
        <begin position="559"/>
        <end position="574"/>
    </location>
</feature>
<evidence type="ECO:0000313" key="5">
    <source>
        <dbReference type="Proteomes" id="UP001162156"/>
    </source>
</evidence>
<evidence type="ECO:0000256" key="2">
    <source>
        <dbReference type="SAM" id="MobiDB-lite"/>
    </source>
</evidence>
<feature type="non-terminal residue" evidence="4">
    <location>
        <position position="649"/>
    </location>
</feature>
<evidence type="ECO:0000259" key="3">
    <source>
        <dbReference type="PROSITE" id="PS50158"/>
    </source>
</evidence>
<organism evidence="4 5">
    <name type="scientific">Rhamnusium bicolor</name>
    <dbReference type="NCBI Taxonomy" id="1586634"/>
    <lineage>
        <taxon>Eukaryota</taxon>
        <taxon>Metazoa</taxon>
        <taxon>Ecdysozoa</taxon>
        <taxon>Arthropoda</taxon>
        <taxon>Hexapoda</taxon>
        <taxon>Insecta</taxon>
        <taxon>Pterygota</taxon>
        <taxon>Neoptera</taxon>
        <taxon>Endopterygota</taxon>
        <taxon>Coleoptera</taxon>
        <taxon>Polyphaga</taxon>
        <taxon>Cucujiformia</taxon>
        <taxon>Chrysomeloidea</taxon>
        <taxon>Cerambycidae</taxon>
        <taxon>Lepturinae</taxon>
        <taxon>Rhagiini</taxon>
        <taxon>Rhamnusium</taxon>
    </lineage>
</organism>
<feature type="region of interest" description="Disordered" evidence="2">
    <location>
        <begin position="522"/>
        <end position="551"/>
    </location>
</feature>
<dbReference type="GO" id="GO:0006508">
    <property type="term" value="P:proteolysis"/>
    <property type="evidence" value="ECO:0007669"/>
    <property type="project" value="InterPro"/>
</dbReference>
<dbReference type="PROSITE" id="PS00141">
    <property type="entry name" value="ASP_PROTEASE"/>
    <property type="match status" value="1"/>
</dbReference>
<dbReference type="Proteomes" id="UP001162156">
    <property type="component" value="Unassembled WGS sequence"/>
</dbReference>
<dbReference type="EMBL" id="JANEYF010002290">
    <property type="protein sequence ID" value="KAJ8948609.1"/>
    <property type="molecule type" value="Genomic_DNA"/>
</dbReference>
<dbReference type="GO" id="GO:0004190">
    <property type="term" value="F:aspartic-type endopeptidase activity"/>
    <property type="evidence" value="ECO:0007669"/>
    <property type="project" value="InterPro"/>
</dbReference>
<dbReference type="SUPFAM" id="SSF57756">
    <property type="entry name" value="Retrovirus zinc finger-like domains"/>
    <property type="match status" value="1"/>
</dbReference>
<dbReference type="Gene3D" id="4.10.60.10">
    <property type="entry name" value="Zinc finger, CCHC-type"/>
    <property type="match status" value="1"/>
</dbReference>
<sequence length="649" mass="74365">MLSELKVDIKNCRGQSYDNASNMAEEIAHSKNEKPSVQAEAMGLLGKFNSLETGILTSFWSDVLEKCDKASKTLQTVDIDLSTTIAIFESLIGYLKSLRDQDQFDKYEERGKQLSKIMEYNKDQKRILKRKLQFDETHENETNFDGKSDMRINVFLAVIDRLDQELKKRLMAYLDVHRLSKEELIYELRVRGLGDGGDLTVTELRTILRNALQLEKTSLAIRNPTYPYTFTQDYEVLIVNIENINKLIEEFTGTKNDSKFKGIVSKIAHSLGRVNRSTFDKLKVKTKSNRRDSTVFDLSVLRYNVDAPRVHSSVVETDLESSDDDLTVKIKPVPVRDWGLKFTGKKGEMSFSSFMERVEDKRRSRGISRALLFRDAVDLFEGDAYTWYNMVKEWATDWDSLVELIKEQFLPANFDRDLFEEIKRRTQGDHENIGLYIASMKGLFNKMKQPVSEDTQFEIISERIDPYYQPFIAFEEISSITQLLSACRKLDARRELAKSFTPPPPKNKSLIPELAYASTSRSYESTSDSRNSIHGISEVYSGNNRSQNNDSNSSLDKTCWNCGGSGHLSMRCPKPQERYCYSCGFRNVTVRTCPKCNRRPGNVQLRHYYVLDYVLAHVKGDERPYVTVSIFGKSLLGLLDSGASRTIVG</sequence>
<keyword evidence="5" id="KW-1185">Reference proteome</keyword>
<feature type="compositionally biased region" description="Low complexity" evidence="2">
    <location>
        <begin position="522"/>
        <end position="532"/>
    </location>
</feature>
<keyword evidence="1" id="KW-0479">Metal-binding</keyword>
<dbReference type="PROSITE" id="PS50158">
    <property type="entry name" value="ZF_CCHC"/>
    <property type="match status" value="1"/>
</dbReference>
<comment type="caution">
    <text evidence="4">The sequence shown here is derived from an EMBL/GenBank/DDBJ whole genome shotgun (WGS) entry which is preliminary data.</text>
</comment>
<name>A0AAV8YBZ3_9CUCU</name>
<dbReference type="GO" id="GO:0003676">
    <property type="term" value="F:nucleic acid binding"/>
    <property type="evidence" value="ECO:0007669"/>
    <property type="project" value="InterPro"/>
</dbReference>
<gene>
    <name evidence="4" type="ORF">NQ314_008392</name>
</gene>